<dbReference type="GO" id="GO:0043657">
    <property type="term" value="C:host cell"/>
    <property type="evidence" value="ECO:0007669"/>
    <property type="project" value="UniProtKB-SubCell"/>
</dbReference>
<accession>A0A9P6MXD3</accession>
<keyword evidence="3" id="KW-0964">Secreted</keyword>
<dbReference type="AlphaFoldDB" id="A0A9P6MXD3"/>
<evidence type="ECO:0000313" key="5">
    <source>
        <dbReference type="EMBL" id="KAG0017268.1"/>
    </source>
</evidence>
<evidence type="ECO:0000256" key="1">
    <source>
        <dbReference type="ARBA" id="ARBA00004340"/>
    </source>
</evidence>
<feature type="domain" description="Crinkler effector protein N-terminal" evidence="4">
    <location>
        <begin position="10"/>
        <end position="97"/>
    </location>
</feature>
<evidence type="ECO:0000313" key="6">
    <source>
        <dbReference type="Proteomes" id="UP000703661"/>
    </source>
</evidence>
<proteinExistence type="predicted"/>
<keyword evidence="6" id="KW-1185">Reference proteome</keyword>
<dbReference type="Pfam" id="PF20147">
    <property type="entry name" value="Crinkler"/>
    <property type="match status" value="1"/>
</dbReference>
<dbReference type="EMBL" id="JAAAID010000459">
    <property type="protein sequence ID" value="KAG0017268.1"/>
    <property type="molecule type" value="Genomic_DNA"/>
</dbReference>
<dbReference type="Proteomes" id="UP000703661">
    <property type="component" value="Unassembled WGS sequence"/>
</dbReference>
<dbReference type="InterPro" id="IPR045379">
    <property type="entry name" value="Crinkler_N"/>
</dbReference>
<gene>
    <name evidence="5" type="ORF">BGZ80_008454</name>
</gene>
<dbReference type="GO" id="GO:0005576">
    <property type="term" value="C:extracellular region"/>
    <property type="evidence" value="ECO:0007669"/>
    <property type="project" value="UniProtKB-SubCell"/>
</dbReference>
<evidence type="ECO:0000256" key="2">
    <source>
        <dbReference type="ARBA" id="ARBA00004613"/>
    </source>
</evidence>
<name>A0A9P6MXD3_9FUNG</name>
<comment type="caution">
    <text evidence="5">The sequence shown here is derived from an EMBL/GenBank/DDBJ whole genome shotgun (WGS) entry which is preliminary data.</text>
</comment>
<comment type="subcellular location">
    <subcellularLocation>
        <location evidence="1">Host cell</location>
    </subcellularLocation>
    <subcellularLocation>
        <location evidence="2">Secreted</location>
    </subcellularLocation>
</comment>
<reference evidence="5" key="1">
    <citation type="journal article" date="2020" name="Fungal Divers.">
        <title>Resolving the Mortierellaceae phylogeny through synthesis of multi-gene phylogenetics and phylogenomics.</title>
        <authorList>
            <person name="Vandepol N."/>
            <person name="Liber J."/>
            <person name="Desiro A."/>
            <person name="Na H."/>
            <person name="Kennedy M."/>
            <person name="Barry K."/>
            <person name="Grigoriev I.V."/>
            <person name="Miller A.N."/>
            <person name="O'Donnell K."/>
            <person name="Stajich J.E."/>
            <person name="Bonito G."/>
        </authorList>
    </citation>
    <scope>NUCLEOTIDE SEQUENCE</scope>
    <source>
        <strain evidence="5">NRRL 2769</strain>
    </source>
</reference>
<evidence type="ECO:0000259" key="4">
    <source>
        <dbReference type="Pfam" id="PF20147"/>
    </source>
</evidence>
<sequence>MAGKLQLFLSHTVDNLKKLIKVEKSIDFVSIDFVSIDFVSIDADKLMLWQVSVPVADIEDAIANFDLVDKKKKAGAATPSPNCFSEDLAKETIHSVIQRLPLR</sequence>
<protein>
    <recommendedName>
        <fullName evidence="4">Crinkler effector protein N-terminal domain-containing protein</fullName>
    </recommendedName>
</protein>
<organism evidence="5 6">
    <name type="scientific">Entomortierella chlamydospora</name>
    <dbReference type="NCBI Taxonomy" id="101097"/>
    <lineage>
        <taxon>Eukaryota</taxon>
        <taxon>Fungi</taxon>
        <taxon>Fungi incertae sedis</taxon>
        <taxon>Mucoromycota</taxon>
        <taxon>Mortierellomycotina</taxon>
        <taxon>Mortierellomycetes</taxon>
        <taxon>Mortierellales</taxon>
        <taxon>Mortierellaceae</taxon>
        <taxon>Entomortierella</taxon>
    </lineage>
</organism>
<evidence type="ECO:0000256" key="3">
    <source>
        <dbReference type="ARBA" id="ARBA00022525"/>
    </source>
</evidence>